<organism evidence="1 2">
    <name type="scientific">Apostasia shenzhenica</name>
    <dbReference type="NCBI Taxonomy" id="1088818"/>
    <lineage>
        <taxon>Eukaryota</taxon>
        <taxon>Viridiplantae</taxon>
        <taxon>Streptophyta</taxon>
        <taxon>Embryophyta</taxon>
        <taxon>Tracheophyta</taxon>
        <taxon>Spermatophyta</taxon>
        <taxon>Magnoliopsida</taxon>
        <taxon>Liliopsida</taxon>
        <taxon>Asparagales</taxon>
        <taxon>Orchidaceae</taxon>
        <taxon>Apostasioideae</taxon>
        <taxon>Apostasia</taxon>
    </lineage>
</organism>
<sequence length="58" mass="6583">MLQEIDGIEVWSNVVHEVAEAKRRAKKVAEAKRWARKVAEGQTSCARGCRRPNVVHKV</sequence>
<proteinExistence type="predicted"/>
<accession>A0A2H9ZY34</accession>
<dbReference type="EMBL" id="KZ452846">
    <property type="protein sequence ID" value="PKA48199.1"/>
    <property type="molecule type" value="Genomic_DNA"/>
</dbReference>
<dbReference type="Proteomes" id="UP000236161">
    <property type="component" value="Unassembled WGS sequence"/>
</dbReference>
<name>A0A2H9ZY34_9ASPA</name>
<keyword evidence="2" id="KW-1185">Reference proteome</keyword>
<reference evidence="1 2" key="1">
    <citation type="journal article" date="2017" name="Nature">
        <title>The Apostasia genome and the evolution of orchids.</title>
        <authorList>
            <person name="Zhang G.Q."/>
            <person name="Liu K.W."/>
            <person name="Li Z."/>
            <person name="Lohaus R."/>
            <person name="Hsiao Y.Y."/>
            <person name="Niu S.C."/>
            <person name="Wang J.Y."/>
            <person name="Lin Y.C."/>
            <person name="Xu Q."/>
            <person name="Chen L.J."/>
            <person name="Yoshida K."/>
            <person name="Fujiwara S."/>
            <person name="Wang Z.W."/>
            <person name="Zhang Y.Q."/>
            <person name="Mitsuda N."/>
            <person name="Wang M."/>
            <person name="Liu G.H."/>
            <person name="Pecoraro L."/>
            <person name="Huang H.X."/>
            <person name="Xiao X.J."/>
            <person name="Lin M."/>
            <person name="Wu X.Y."/>
            <person name="Wu W.L."/>
            <person name="Chen Y.Y."/>
            <person name="Chang S.B."/>
            <person name="Sakamoto S."/>
            <person name="Ohme-Takagi M."/>
            <person name="Yagi M."/>
            <person name="Zeng S.J."/>
            <person name="Shen C.Y."/>
            <person name="Yeh C.M."/>
            <person name="Luo Y.B."/>
            <person name="Tsai W.C."/>
            <person name="Van de Peer Y."/>
            <person name="Liu Z.J."/>
        </authorList>
    </citation>
    <scope>NUCLEOTIDE SEQUENCE [LARGE SCALE GENOMIC DNA]</scope>
    <source>
        <strain evidence="2">cv. Shenzhen</strain>
        <tissue evidence="1">Stem</tissue>
    </source>
</reference>
<dbReference type="AlphaFoldDB" id="A0A2H9ZY34"/>
<gene>
    <name evidence="1" type="ORF">AXF42_Ash021747</name>
</gene>
<evidence type="ECO:0000313" key="2">
    <source>
        <dbReference type="Proteomes" id="UP000236161"/>
    </source>
</evidence>
<protein>
    <submittedName>
        <fullName evidence="1">Uncharacterized protein</fullName>
    </submittedName>
</protein>
<evidence type="ECO:0000313" key="1">
    <source>
        <dbReference type="EMBL" id="PKA48199.1"/>
    </source>
</evidence>